<dbReference type="Proteomes" id="UP001367676">
    <property type="component" value="Unassembled WGS sequence"/>
</dbReference>
<dbReference type="AlphaFoldDB" id="A0AAN9T5U7"/>
<evidence type="ECO:0000256" key="3">
    <source>
        <dbReference type="ARBA" id="ARBA00022771"/>
    </source>
</evidence>
<dbReference type="PROSITE" id="PS00028">
    <property type="entry name" value="ZINC_FINGER_C2H2_1"/>
    <property type="match status" value="1"/>
</dbReference>
<evidence type="ECO:0000256" key="8">
    <source>
        <dbReference type="PROSITE-ProRule" id="PRU00042"/>
    </source>
</evidence>
<comment type="caution">
    <text evidence="10">The sequence shown here is derived from an EMBL/GenBank/DDBJ whole genome shotgun (WGS) entry which is preliminary data.</text>
</comment>
<dbReference type="InterPro" id="IPR036236">
    <property type="entry name" value="Znf_C2H2_sf"/>
</dbReference>
<dbReference type="EMBL" id="JBBCAQ010000037">
    <property type="protein sequence ID" value="KAK7573709.1"/>
    <property type="molecule type" value="Genomic_DNA"/>
</dbReference>
<keyword evidence="2" id="KW-0479">Metal-binding</keyword>
<accession>A0AAN9T5U7</accession>
<comment type="subcellular location">
    <subcellularLocation>
        <location evidence="1">Nucleus</location>
    </subcellularLocation>
</comment>
<organism evidence="10 11">
    <name type="scientific">Parthenolecanium corni</name>
    <dbReference type="NCBI Taxonomy" id="536013"/>
    <lineage>
        <taxon>Eukaryota</taxon>
        <taxon>Metazoa</taxon>
        <taxon>Ecdysozoa</taxon>
        <taxon>Arthropoda</taxon>
        <taxon>Hexapoda</taxon>
        <taxon>Insecta</taxon>
        <taxon>Pterygota</taxon>
        <taxon>Neoptera</taxon>
        <taxon>Paraneoptera</taxon>
        <taxon>Hemiptera</taxon>
        <taxon>Sternorrhyncha</taxon>
        <taxon>Coccoidea</taxon>
        <taxon>Coccidae</taxon>
        <taxon>Parthenolecanium</taxon>
    </lineage>
</organism>
<dbReference type="PROSITE" id="PS50157">
    <property type="entry name" value="ZINC_FINGER_C2H2_2"/>
    <property type="match status" value="3"/>
</dbReference>
<dbReference type="SMART" id="SM00355">
    <property type="entry name" value="ZnF_C2H2"/>
    <property type="match status" value="3"/>
</dbReference>
<dbReference type="GO" id="GO:0008270">
    <property type="term" value="F:zinc ion binding"/>
    <property type="evidence" value="ECO:0007669"/>
    <property type="project" value="UniProtKB-KW"/>
</dbReference>
<name>A0AAN9T5U7_9HEMI</name>
<keyword evidence="6" id="KW-0804">Transcription</keyword>
<dbReference type="FunFam" id="3.30.160.60:FF:000446">
    <property type="entry name" value="Zinc finger protein"/>
    <property type="match status" value="1"/>
</dbReference>
<evidence type="ECO:0000256" key="5">
    <source>
        <dbReference type="ARBA" id="ARBA00023015"/>
    </source>
</evidence>
<feature type="domain" description="C2H2-type" evidence="9">
    <location>
        <begin position="98"/>
        <end position="121"/>
    </location>
</feature>
<dbReference type="SUPFAM" id="SSF57667">
    <property type="entry name" value="beta-beta-alpha zinc fingers"/>
    <property type="match status" value="1"/>
</dbReference>
<evidence type="ECO:0000313" key="10">
    <source>
        <dbReference type="EMBL" id="KAK7573709.1"/>
    </source>
</evidence>
<evidence type="ECO:0000256" key="2">
    <source>
        <dbReference type="ARBA" id="ARBA00022723"/>
    </source>
</evidence>
<keyword evidence="4" id="KW-0862">Zinc</keyword>
<keyword evidence="3 8" id="KW-0863">Zinc-finger</keyword>
<evidence type="ECO:0000256" key="1">
    <source>
        <dbReference type="ARBA" id="ARBA00004123"/>
    </source>
</evidence>
<dbReference type="PANTHER" id="PTHR46179">
    <property type="entry name" value="ZINC FINGER PROTEIN"/>
    <property type="match status" value="1"/>
</dbReference>
<dbReference type="Pfam" id="PF00096">
    <property type="entry name" value="zf-C2H2"/>
    <property type="match status" value="3"/>
</dbReference>
<keyword evidence="7" id="KW-0539">Nucleus</keyword>
<reference evidence="10 11" key="1">
    <citation type="submission" date="2024-03" db="EMBL/GenBank/DDBJ databases">
        <title>Adaptation during the transition from Ophiocordyceps entomopathogen to insect associate is accompanied by gene loss and intensified selection.</title>
        <authorList>
            <person name="Ward C.M."/>
            <person name="Onetto C.A."/>
            <person name="Borneman A.R."/>
        </authorList>
    </citation>
    <scope>NUCLEOTIDE SEQUENCE [LARGE SCALE GENOMIC DNA]</scope>
    <source>
        <strain evidence="10">AWRI1</strain>
        <tissue evidence="10">Single Adult Female</tissue>
    </source>
</reference>
<feature type="domain" description="C2H2-type" evidence="9">
    <location>
        <begin position="69"/>
        <end position="90"/>
    </location>
</feature>
<gene>
    <name evidence="10" type="ORF">V9T40_010900</name>
</gene>
<evidence type="ECO:0000259" key="9">
    <source>
        <dbReference type="PROSITE" id="PS50157"/>
    </source>
</evidence>
<evidence type="ECO:0000313" key="11">
    <source>
        <dbReference type="Proteomes" id="UP001367676"/>
    </source>
</evidence>
<evidence type="ECO:0000256" key="6">
    <source>
        <dbReference type="ARBA" id="ARBA00023163"/>
    </source>
</evidence>
<keyword evidence="11" id="KW-1185">Reference proteome</keyword>
<dbReference type="GO" id="GO:0005634">
    <property type="term" value="C:nucleus"/>
    <property type="evidence" value="ECO:0007669"/>
    <property type="project" value="UniProtKB-SubCell"/>
</dbReference>
<dbReference type="PANTHER" id="PTHR46179:SF13">
    <property type="entry name" value="C2H2-TYPE DOMAIN-CONTAINING PROTEIN"/>
    <property type="match status" value="1"/>
</dbReference>
<dbReference type="Gene3D" id="3.30.160.60">
    <property type="entry name" value="Classic Zinc Finger"/>
    <property type="match status" value="2"/>
</dbReference>
<evidence type="ECO:0000256" key="4">
    <source>
        <dbReference type="ARBA" id="ARBA00022833"/>
    </source>
</evidence>
<dbReference type="GO" id="GO:0006357">
    <property type="term" value="P:regulation of transcription by RNA polymerase II"/>
    <property type="evidence" value="ECO:0007669"/>
    <property type="project" value="TreeGrafter"/>
</dbReference>
<proteinExistence type="predicted"/>
<keyword evidence="5" id="KW-0805">Transcription regulation</keyword>
<dbReference type="InterPro" id="IPR051061">
    <property type="entry name" value="Zinc_finger_trans_reg"/>
</dbReference>
<dbReference type="InterPro" id="IPR013087">
    <property type="entry name" value="Znf_C2H2_type"/>
</dbReference>
<sequence length="130" mass="14811">MNQLLASSSNVAAIFPCPNGCGRQYKYKGNLTAHLKLECGKEKQFKSNGSKRRYKFNSFCELSYDEYAISCPRGCGKTYKYKSSLRNHLRECGIEPQFTCSVCLRKFTQKGNLKAHLVKIHPEISIEMQS</sequence>
<evidence type="ECO:0000256" key="7">
    <source>
        <dbReference type="ARBA" id="ARBA00023242"/>
    </source>
</evidence>
<feature type="domain" description="C2H2-type" evidence="9">
    <location>
        <begin position="15"/>
        <end position="43"/>
    </location>
</feature>
<protein>
    <recommendedName>
        <fullName evidence="9">C2H2-type domain-containing protein</fullName>
    </recommendedName>
</protein>